<gene>
    <name evidence="3" type="ORF">K529_014890</name>
</gene>
<name>A0A1B1A667_9RHOB</name>
<dbReference type="KEGG" id="rmb:K529_014890"/>
<sequence>MVRKLFLWVVACATTATPLMASDSHGTAKPADNGRAPAAQSAEGICQGFGPQTPRDIGSFIGENAASFAMAPPSAAMNLCNIHTHTNAEHRGPGFSIPAGGSKQGGYLCNETRDLTIAEQIDPTGGHGAFEGIHPGDTIEVHWVFTSCNISPGPGLGSCVSESCANPTLRVESQVFLVVNDDNALNFHDFAYAGHMANGLHQPQSLPTGTGNPIVFRGSTTGPSYTEATCSPYQVTWSVRPSCAKVSYSSINSWAANGNVFGEIHSDGVRELATSPELLAPINF</sequence>
<protein>
    <submittedName>
        <fullName evidence="3">Cadmium carbonic anhydrase</fullName>
    </submittedName>
</protein>
<evidence type="ECO:0000256" key="1">
    <source>
        <dbReference type="SAM" id="MobiDB-lite"/>
    </source>
</evidence>
<accession>A0A1B1A667</accession>
<keyword evidence="2" id="KW-0732">Signal</keyword>
<dbReference type="Proteomes" id="UP000013243">
    <property type="component" value="Chromosome"/>
</dbReference>
<dbReference type="STRING" id="1265309.K529_014890"/>
<proteinExistence type="predicted"/>
<dbReference type="InterPro" id="IPR018883">
    <property type="entry name" value="Delta_CA"/>
</dbReference>
<evidence type="ECO:0000313" key="4">
    <source>
        <dbReference type="Proteomes" id="UP000013243"/>
    </source>
</evidence>
<feature type="chain" id="PRO_5008518436" evidence="2">
    <location>
        <begin position="22"/>
        <end position="284"/>
    </location>
</feature>
<dbReference type="Pfam" id="PF10563">
    <property type="entry name" value="CA_like"/>
    <property type="match status" value="1"/>
</dbReference>
<feature type="signal peptide" evidence="2">
    <location>
        <begin position="1"/>
        <end position="21"/>
    </location>
</feature>
<dbReference type="AlphaFoldDB" id="A0A1B1A667"/>
<organism evidence="3 4">
    <name type="scientific">Tritonibacter mobilis F1926</name>
    <dbReference type="NCBI Taxonomy" id="1265309"/>
    <lineage>
        <taxon>Bacteria</taxon>
        <taxon>Pseudomonadati</taxon>
        <taxon>Pseudomonadota</taxon>
        <taxon>Alphaproteobacteria</taxon>
        <taxon>Rhodobacterales</taxon>
        <taxon>Paracoccaceae</taxon>
        <taxon>Tritonibacter</taxon>
    </lineage>
</organism>
<feature type="region of interest" description="Disordered" evidence="1">
    <location>
        <begin position="21"/>
        <end position="41"/>
    </location>
</feature>
<evidence type="ECO:0000256" key="2">
    <source>
        <dbReference type="SAM" id="SignalP"/>
    </source>
</evidence>
<dbReference type="EMBL" id="CP015230">
    <property type="protein sequence ID" value="ANP42062.1"/>
    <property type="molecule type" value="Genomic_DNA"/>
</dbReference>
<reference evidence="3 4" key="1">
    <citation type="journal article" date="2016" name="ISME J.">
        <title>Global occurrence and heterogeneity of the Roseobacter-clade species Ruegeria mobilis.</title>
        <authorList>
            <person name="Sonnenschein E."/>
            <person name="Gram L."/>
        </authorList>
    </citation>
    <scope>NUCLEOTIDE SEQUENCE [LARGE SCALE GENOMIC DNA]</scope>
    <source>
        <strain evidence="3 4">F1926</strain>
    </source>
</reference>
<evidence type="ECO:0000313" key="3">
    <source>
        <dbReference type="EMBL" id="ANP42062.1"/>
    </source>
</evidence>